<evidence type="ECO:0000313" key="8">
    <source>
        <dbReference type="Proteomes" id="UP001212411"/>
    </source>
</evidence>
<gene>
    <name evidence="7" type="primary">snu66</name>
    <name evidence="7" type="ORF">SOMG_01989</name>
</gene>
<organism evidence="7 8">
    <name type="scientific">Schizosaccharomyces osmophilus</name>
    <dbReference type="NCBI Taxonomy" id="2545709"/>
    <lineage>
        <taxon>Eukaryota</taxon>
        <taxon>Fungi</taxon>
        <taxon>Dikarya</taxon>
        <taxon>Ascomycota</taxon>
        <taxon>Taphrinomycotina</taxon>
        <taxon>Schizosaccharomycetes</taxon>
        <taxon>Schizosaccharomycetales</taxon>
        <taxon>Schizosaccharomycetaceae</taxon>
        <taxon>Schizosaccharomyces</taxon>
    </lineage>
</organism>
<dbReference type="GO" id="GO:0046540">
    <property type="term" value="C:U4/U6 x U5 tri-snRNP complex"/>
    <property type="evidence" value="ECO:0007669"/>
    <property type="project" value="InterPro"/>
</dbReference>
<feature type="compositionally biased region" description="Polar residues" evidence="6">
    <location>
        <begin position="317"/>
        <end position="334"/>
    </location>
</feature>
<dbReference type="InterPro" id="IPR005011">
    <property type="entry name" value="SNU66/SART1"/>
</dbReference>
<feature type="compositionally biased region" description="Acidic residues" evidence="6">
    <location>
        <begin position="102"/>
        <end position="111"/>
    </location>
</feature>
<feature type="compositionally biased region" description="Basic and acidic residues" evidence="6">
    <location>
        <begin position="557"/>
        <end position="567"/>
    </location>
</feature>
<dbReference type="Proteomes" id="UP001212411">
    <property type="component" value="Chromosome 1"/>
</dbReference>
<keyword evidence="5" id="KW-0539">Nucleus</keyword>
<evidence type="ECO:0000256" key="2">
    <source>
        <dbReference type="ARBA" id="ARBA00006076"/>
    </source>
</evidence>
<dbReference type="GeneID" id="80875471"/>
<keyword evidence="4" id="KW-0508">mRNA splicing</keyword>
<feature type="region of interest" description="Disordered" evidence="6">
    <location>
        <begin position="378"/>
        <end position="493"/>
    </location>
</feature>
<name>A0AAE9WBF8_9SCHI</name>
<evidence type="ECO:0000256" key="6">
    <source>
        <dbReference type="SAM" id="MobiDB-lite"/>
    </source>
</evidence>
<feature type="region of interest" description="Disordered" evidence="6">
    <location>
        <begin position="267"/>
        <end position="340"/>
    </location>
</feature>
<feature type="compositionally biased region" description="Basic and acidic residues" evidence="6">
    <location>
        <begin position="532"/>
        <end position="550"/>
    </location>
</feature>
<keyword evidence="8" id="KW-1185">Reference proteome</keyword>
<evidence type="ECO:0000256" key="5">
    <source>
        <dbReference type="ARBA" id="ARBA00023242"/>
    </source>
</evidence>
<dbReference type="Pfam" id="PF19252">
    <property type="entry name" value="HIND"/>
    <property type="match status" value="1"/>
</dbReference>
<feature type="region of interest" description="Disordered" evidence="6">
    <location>
        <begin position="527"/>
        <end position="567"/>
    </location>
</feature>
<feature type="compositionally biased region" description="Polar residues" evidence="6">
    <location>
        <begin position="470"/>
        <end position="479"/>
    </location>
</feature>
<feature type="compositionally biased region" description="Basic and acidic residues" evidence="6">
    <location>
        <begin position="299"/>
        <end position="310"/>
    </location>
</feature>
<dbReference type="InterPro" id="IPR045347">
    <property type="entry name" value="HIND"/>
</dbReference>
<dbReference type="Pfam" id="PF03343">
    <property type="entry name" value="SART-1"/>
    <property type="match status" value="1"/>
</dbReference>
<feature type="compositionally biased region" description="Polar residues" evidence="6">
    <location>
        <begin position="442"/>
        <end position="451"/>
    </location>
</feature>
<feature type="compositionally biased region" description="Basic and acidic residues" evidence="6">
    <location>
        <begin position="59"/>
        <end position="75"/>
    </location>
</feature>
<keyword evidence="3" id="KW-0507">mRNA processing</keyword>
<dbReference type="EMBL" id="CP115611">
    <property type="protein sequence ID" value="WBW72823.1"/>
    <property type="molecule type" value="Genomic_DNA"/>
</dbReference>
<evidence type="ECO:0000256" key="4">
    <source>
        <dbReference type="ARBA" id="ARBA00023187"/>
    </source>
</evidence>
<feature type="region of interest" description="Disordered" evidence="6">
    <location>
        <begin position="126"/>
        <end position="155"/>
    </location>
</feature>
<feature type="region of interest" description="Disordered" evidence="6">
    <location>
        <begin position="24"/>
        <end position="114"/>
    </location>
</feature>
<proteinExistence type="inferred from homology"/>
<comment type="subcellular location">
    <subcellularLocation>
        <location evidence="1">Nucleus</location>
    </subcellularLocation>
</comment>
<evidence type="ECO:0000313" key="7">
    <source>
        <dbReference type="EMBL" id="WBW72823.1"/>
    </source>
</evidence>
<dbReference type="PANTHER" id="PTHR14152:SF5">
    <property type="entry name" value="U4_U6.U5 TRI-SNRNP-ASSOCIATED PROTEIN 1"/>
    <property type="match status" value="1"/>
</dbReference>
<evidence type="ECO:0000256" key="1">
    <source>
        <dbReference type="ARBA" id="ARBA00004123"/>
    </source>
</evidence>
<protein>
    <submittedName>
        <fullName evidence="7">U4/U6 x U5 tri-snRNP complex subunit Snu66</fullName>
    </submittedName>
</protein>
<dbReference type="GO" id="GO:0000481">
    <property type="term" value="P:maturation of 5S rRNA"/>
    <property type="evidence" value="ECO:0007669"/>
    <property type="project" value="TreeGrafter"/>
</dbReference>
<feature type="compositionally biased region" description="Polar residues" evidence="6">
    <location>
        <begin position="31"/>
        <end position="57"/>
    </location>
</feature>
<feature type="compositionally biased region" description="Polar residues" evidence="6">
    <location>
        <begin position="412"/>
        <end position="422"/>
    </location>
</feature>
<dbReference type="PANTHER" id="PTHR14152">
    <property type="entry name" value="SQUAMOUS CELL CARCINOMA ANTIGEN RECOGNISED BY CYTOTOXIC T LYMPHOCYTES"/>
    <property type="match status" value="1"/>
</dbReference>
<dbReference type="KEGG" id="som:SOMG_01989"/>
<feature type="compositionally biased region" description="Polar residues" evidence="6">
    <location>
        <begin position="273"/>
        <end position="282"/>
    </location>
</feature>
<sequence length="647" mass="73904">MSANAGATDSMSIEETNRLRISLGLKPLDVSDNSGQSEPNQKEQPTSSLDQEATALQNWKEEEEKKRNEREKNEITSKLQSIRQKNDQRRRVQGKSLADILATEEEEEASSDDTRSWVLKMRKKALEKNTSESSAPKEVLKPIRKKPAKELPKETGASLEGIRIAHNFQKLNSENDLTLTLRDSDVLENNDGDLLESNEIAQQEALLKKIEEKKANAGYKPYEDEGEINNDSEPKKDFTEGVTVIGENNALVQGKDIADEGQSVANRGIRISLSDTTPSTPAVSDYRDIKIKKSKKNRSREDRRKRKLDDIEGDEFQSGTTAEGNVPEAQNPTFTAKEKQENIQRKIQGLNSQSVVEDDDLQDVLALQRRTAQKRARMLRPEQFAEHVQNQKNIEEEENEDETNSRGMIINDTRSFVDSLQQVDDAEPSVNPDEKQGEEASENQYTVTIPTNLEPRNVIPEEEEAVVEDNGSQSPSQKATDVPEDEPLVSGGVGTVLNILKNKGVVKVSEEAQEKMRREEEYNKWFAKKQNARRELEDQRKHQKEQDRASGKLNHMTQKEREQYAKRENEKWDRLIAKVEMEQFQDYKPEVNIRYVDEFGVELGPKEAYKYLLSHQFHGKGSGKAKTEKRLRKIEDMKKEERKPIFE</sequence>
<evidence type="ECO:0000256" key="3">
    <source>
        <dbReference type="ARBA" id="ARBA00022664"/>
    </source>
</evidence>
<dbReference type="RefSeq" id="XP_056037066.1">
    <property type="nucleotide sequence ID" value="XM_056180782.1"/>
</dbReference>
<comment type="similarity">
    <text evidence="2">Belongs to the SNU66/SART1 family.</text>
</comment>
<feature type="region of interest" description="Disordered" evidence="6">
    <location>
        <begin position="618"/>
        <end position="647"/>
    </location>
</feature>
<dbReference type="AlphaFoldDB" id="A0AAE9WBF8"/>
<feature type="compositionally biased region" description="Basic and acidic residues" evidence="6">
    <location>
        <begin position="625"/>
        <end position="647"/>
    </location>
</feature>
<reference evidence="7 8" key="1">
    <citation type="journal article" date="2023" name="G3 (Bethesda)">
        <title>A high-quality reference genome for the fission yeast Schizosaccharomyces osmophilus.</title>
        <authorList>
            <person name="Jia G.S."/>
            <person name="Zhang W.C."/>
            <person name="Liang Y."/>
            <person name="Liu X.H."/>
            <person name="Rhind N."/>
            <person name="Pidoux A."/>
            <person name="Brysch-Herzberg M."/>
            <person name="Du L.L."/>
        </authorList>
    </citation>
    <scope>NUCLEOTIDE SEQUENCE [LARGE SCALE GENOMIC DNA]</scope>
    <source>
        <strain evidence="7 8">CBS 15793</strain>
    </source>
</reference>
<dbReference type="GO" id="GO:0045292">
    <property type="term" value="P:mRNA cis splicing, via spliceosome"/>
    <property type="evidence" value="ECO:0007669"/>
    <property type="project" value="TreeGrafter"/>
</dbReference>
<accession>A0AAE9WBF8</accession>